<name>A0A1Y5FBM4_9BACT</name>
<accession>A0A1Y5FBM4</accession>
<proteinExistence type="predicted"/>
<gene>
    <name evidence="2" type="ORF">A9Q84_07840</name>
</gene>
<organism evidence="2 3">
    <name type="scientific">Halobacteriovorax marinus</name>
    <dbReference type="NCBI Taxonomy" id="97084"/>
    <lineage>
        <taxon>Bacteria</taxon>
        <taxon>Pseudomonadati</taxon>
        <taxon>Bdellovibrionota</taxon>
        <taxon>Bacteriovoracia</taxon>
        <taxon>Bacteriovoracales</taxon>
        <taxon>Halobacteriovoraceae</taxon>
        <taxon>Halobacteriovorax</taxon>
    </lineage>
</organism>
<dbReference type="AlphaFoldDB" id="A0A1Y5FBM4"/>
<sequence length="316" mass="35514">MFLRKILLLLVLLSSLSIQAGGGKLIDFLINDSGVAEMLTKNGIDAVAIPRVKRYVRNSLVALNFKNKAPTKREIQNILKNLGGSSKDIKVRKSLEVLLDKPADKVKKADVVNAINSLIYLANRHGNRGSTVLACAQCVSDVLSKNGFKFTLEEINNTSAKKVLDKILPRKPRELTNFINTKMSKNKFGDLSRVDPRMLRPEEERSLGLFLGLSEAGSKKQRELIDAIREYSTDANGTTQLIDSRNPHTFWKLFSEDMDDDVLEGWTKIIKEASAEASEKTDKQDAFYAALKKRAGDDPYMNEQLEFLKKKNCFFK</sequence>
<dbReference type="EMBL" id="MAAO01000006">
    <property type="protein sequence ID" value="OUR96260.1"/>
    <property type="molecule type" value="Genomic_DNA"/>
</dbReference>
<dbReference type="Proteomes" id="UP000196531">
    <property type="component" value="Unassembled WGS sequence"/>
</dbReference>
<reference evidence="3" key="1">
    <citation type="journal article" date="2017" name="Proc. Natl. Acad. Sci. U.S.A.">
        <title>Simulation of Deepwater Horizon oil plume reveals substrate specialization within a complex community of hydrocarbon-degraders.</title>
        <authorList>
            <person name="Hu P."/>
            <person name="Dubinsky E.A."/>
            <person name="Probst A.J."/>
            <person name="Wang J."/>
            <person name="Sieber C.M.K."/>
            <person name="Tom L.M."/>
            <person name="Gardinali P."/>
            <person name="Banfield J.F."/>
            <person name="Atlas R.M."/>
            <person name="Andersen G.L."/>
        </authorList>
    </citation>
    <scope>NUCLEOTIDE SEQUENCE [LARGE SCALE GENOMIC DNA]</scope>
</reference>
<evidence type="ECO:0000256" key="1">
    <source>
        <dbReference type="SAM" id="SignalP"/>
    </source>
</evidence>
<evidence type="ECO:0000313" key="3">
    <source>
        <dbReference type="Proteomes" id="UP000196531"/>
    </source>
</evidence>
<comment type="caution">
    <text evidence="2">The sequence shown here is derived from an EMBL/GenBank/DDBJ whole genome shotgun (WGS) entry which is preliminary data.</text>
</comment>
<feature type="signal peptide" evidence="1">
    <location>
        <begin position="1"/>
        <end position="20"/>
    </location>
</feature>
<feature type="chain" id="PRO_5012893008" description="Lipoprotein" evidence="1">
    <location>
        <begin position="21"/>
        <end position="316"/>
    </location>
</feature>
<keyword evidence="1" id="KW-0732">Signal</keyword>
<protein>
    <recommendedName>
        <fullName evidence="4">Lipoprotein</fullName>
    </recommendedName>
</protein>
<evidence type="ECO:0000313" key="2">
    <source>
        <dbReference type="EMBL" id="OUR96260.1"/>
    </source>
</evidence>
<evidence type="ECO:0008006" key="4">
    <source>
        <dbReference type="Google" id="ProtNLM"/>
    </source>
</evidence>